<dbReference type="PROSITE" id="PS50949">
    <property type="entry name" value="HTH_GNTR"/>
    <property type="match status" value="1"/>
</dbReference>
<dbReference type="SMART" id="SM00895">
    <property type="entry name" value="FCD"/>
    <property type="match status" value="1"/>
</dbReference>
<organism evidence="5 6">
    <name type="scientific">Shinella granuli</name>
    <dbReference type="NCBI Taxonomy" id="323621"/>
    <lineage>
        <taxon>Bacteria</taxon>
        <taxon>Pseudomonadati</taxon>
        <taxon>Pseudomonadota</taxon>
        <taxon>Alphaproteobacteria</taxon>
        <taxon>Hyphomicrobiales</taxon>
        <taxon>Rhizobiaceae</taxon>
        <taxon>Shinella</taxon>
    </lineage>
</organism>
<evidence type="ECO:0000313" key="6">
    <source>
        <dbReference type="Proteomes" id="UP000295351"/>
    </source>
</evidence>
<dbReference type="GO" id="GO:0003700">
    <property type="term" value="F:DNA-binding transcription factor activity"/>
    <property type="evidence" value="ECO:0007669"/>
    <property type="project" value="InterPro"/>
</dbReference>
<evidence type="ECO:0000256" key="3">
    <source>
        <dbReference type="ARBA" id="ARBA00023163"/>
    </source>
</evidence>
<dbReference type="SMART" id="SM00345">
    <property type="entry name" value="HTH_GNTR"/>
    <property type="match status" value="1"/>
</dbReference>
<comment type="caution">
    <text evidence="5">The sequence shown here is derived from an EMBL/GenBank/DDBJ whole genome shotgun (WGS) entry which is preliminary data.</text>
</comment>
<dbReference type="PANTHER" id="PTHR43537:SF39">
    <property type="entry name" value="HTH-TYPE TRANSCRIPTIONAL REGULATOR MCBR"/>
    <property type="match status" value="1"/>
</dbReference>
<gene>
    <name evidence="5" type="ORF">EV665_10759</name>
</gene>
<dbReference type="EMBL" id="SLVX01000007">
    <property type="protein sequence ID" value="TCN45228.1"/>
    <property type="molecule type" value="Genomic_DNA"/>
</dbReference>
<evidence type="ECO:0000256" key="1">
    <source>
        <dbReference type="ARBA" id="ARBA00023015"/>
    </source>
</evidence>
<keyword evidence="2 5" id="KW-0238">DNA-binding</keyword>
<protein>
    <submittedName>
        <fullName evidence="5">DNA-binding GntR family transcriptional regulator</fullName>
    </submittedName>
</protein>
<keyword evidence="3" id="KW-0804">Transcription</keyword>
<evidence type="ECO:0000256" key="2">
    <source>
        <dbReference type="ARBA" id="ARBA00023125"/>
    </source>
</evidence>
<dbReference type="InterPro" id="IPR008920">
    <property type="entry name" value="TF_FadR/GntR_C"/>
</dbReference>
<sequence length="231" mass="26010">MGNLALEPLDRPEGMTTHEYAHRRLRQAIMVGSIRPGESLTIRGIAEAMESSPTPVREALRRLSSEGALRVLDNRRIMVPRMTADRFSELVSLRSVLEQHAARRAVPHITERRIDRLEEIDRAQDEAIARKDNANALLLNQEFHRTLYTANPEQVIMPMVESIWLQLGPFLGIAMEHVAQLYFVDRHQEAIAALRKRDEDAVASAIKADISEGIGGFEHAAIENLLRLAGQ</sequence>
<dbReference type="Gene3D" id="1.20.120.530">
    <property type="entry name" value="GntR ligand-binding domain-like"/>
    <property type="match status" value="1"/>
</dbReference>
<dbReference type="InterPro" id="IPR000524">
    <property type="entry name" value="Tscrpt_reg_HTH_GntR"/>
</dbReference>
<name>A0A4R2CUN5_SHIGR</name>
<dbReference type="InterPro" id="IPR036388">
    <property type="entry name" value="WH-like_DNA-bd_sf"/>
</dbReference>
<feature type="domain" description="HTH gntR-type" evidence="4">
    <location>
        <begin position="15"/>
        <end position="82"/>
    </location>
</feature>
<dbReference type="SUPFAM" id="SSF48008">
    <property type="entry name" value="GntR ligand-binding domain-like"/>
    <property type="match status" value="1"/>
</dbReference>
<dbReference type="PANTHER" id="PTHR43537">
    <property type="entry name" value="TRANSCRIPTIONAL REGULATOR, GNTR FAMILY"/>
    <property type="match status" value="1"/>
</dbReference>
<dbReference type="AlphaFoldDB" id="A0A4R2CUN5"/>
<dbReference type="Gene3D" id="1.10.10.10">
    <property type="entry name" value="Winged helix-like DNA-binding domain superfamily/Winged helix DNA-binding domain"/>
    <property type="match status" value="1"/>
</dbReference>
<dbReference type="SUPFAM" id="SSF46785">
    <property type="entry name" value="Winged helix' DNA-binding domain"/>
    <property type="match status" value="1"/>
</dbReference>
<dbReference type="Pfam" id="PF07729">
    <property type="entry name" value="FCD"/>
    <property type="match status" value="1"/>
</dbReference>
<dbReference type="InterPro" id="IPR011711">
    <property type="entry name" value="GntR_C"/>
</dbReference>
<keyword evidence="6" id="KW-1185">Reference proteome</keyword>
<dbReference type="Proteomes" id="UP000295351">
    <property type="component" value="Unassembled WGS sequence"/>
</dbReference>
<evidence type="ECO:0000313" key="5">
    <source>
        <dbReference type="EMBL" id="TCN45228.1"/>
    </source>
</evidence>
<dbReference type="Pfam" id="PF00392">
    <property type="entry name" value="GntR"/>
    <property type="match status" value="1"/>
</dbReference>
<evidence type="ECO:0000259" key="4">
    <source>
        <dbReference type="PROSITE" id="PS50949"/>
    </source>
</evidence>
<dbReference type="InterPro" id="IPR036390">
    <property type="entry name" value="WH_DNA-bd_sf"/>
</dbReference>
<keyword evidence="1" id="KW-0805">Transcription regulation</keyword>
<proteinExistence type="predicted"/>
<accession>A0A4R2CUN5</accession>
<dbReference type="GO" id="GO:0003677">
    <property type="term" value="F:DNA binding"/>
    <property type="evidence" value="ECO:0007669"/>
    <property type="project" value="UniProtKB-KW"/>
</dbReference>
<reference evidence="5 6" key="1">
    <citation type="submission" date="2019-03" db="EMBL/GenBank/DDBJ databases">
        <title>Genomic Encyclopedia of Type Strains, Phase IV (KMG-IV): sequencing the most valuable type-strain genomes for metagenomic binning, comparative biology and taxonomic classification.</title>
        <authorList>
            <person name="Goeker M."/>
        </authorList>
    </citation>
    <scope>NUCLEOTIDE SEQUENCE [LARGE SCALE GENOMIC DNA]</scope>
    <source>
        <strain evidence="5 6">DSM 18401</strain>
    </source>
</reference>